<feature type="disulfide bond" evidence="5">
    <location>
        <begin position="460"/>
        <end position="467"/>
    </location>
</feature>
<dbReference type="InterPro" id="IPR051950">
    <property type="entry name" value="Dev_reg/Prot_inhib"/>
</dbReference>
<dbReference type="PROSITE" id="PS51162">
    <property type="entry name" value="THYROGLOBULIN_1_2"/>
    <property type="match status" value="10"/>
</dbReference>
<evidence type="ECO:0000256" key="2">
    <source>
        <dbReference type="ARBA" id="ARBA00022525"/>
    </source>
</evidence>
<keyword evidence="3" id="KW-0677">Repeat</keyword>
<dbReference type="Pfam" id="PF00086">
    <property type="entry name" value="Thyroglobulin_1"/>
    <property type="match status" value="10"/>
</dbReference>
<gene>
    <name evidence="6" type="ORF">PACLA_8A064782</name>
</gene>
<name>A0A6S7FZU7_PARCT</name>
<evidence type="ECO:0000313" key="6">
    <source>
        <dbReference type="EMBL" id="CAB3983303.1"/>
    </source>
</evidence>
<dbReference type="EMBL" id="CACRXK020000598">
    <property type="protein sequence ID" value="CAB3983303.1"/>
    <property type="molecule type" value="Genomic_DNA"/>
</dbReference>
<keyword evidence="2" id="KW-0964">Secreted</keyword>
<feature type="disulfide bond" evidence="5">
    <location>
        <begin position="597"/>
        <end position="604"/>
    </location>
</feature>
<dbReference type="InterPro" id="IPR036857">
    <property type="entry name" value="Thyroglobulin_1_sf"/>
</dbReference>
<feature type="disulfide bond" evidence="5">
    <location>
        <begin position="89"/>
        <end position="96"/>
    </location>
</feature>
<dbReference type="AlphaFoldDB" id="A0A6S7FZU7"/>
<feature type="disulfide bond" evidence="5">
    <location>
        <begin position="383"/>
        <end position="390"/>
    </location>
</feature>
<dbReference type="InterPro" id="IPR000716">
    <property type="entry name" value="Thyroglobulin_1"/>
</dbReference>
<dbReference type="CDD" id="cd00191">
    <property type="entry name" value="TY"/>
    <property type="match status" value="10"/>
</dbReference>
<keyword evidence="4 5" id="KW-1015">Disulfide bond</keyword>
<dbReference type="PANTHER" id="PTHR12352:SF3">
    <property type="entry name" value="NIDOGEN-2"/>
    <property type="match status" value="1"/>
</dbReference>
<evidence type="ECO:0000256" key="3">
    <source>
        <dbReference type="ARBA" id="ARBA00022737"/>
    </source>
</evidence>
<comment type="caution">
    <text evidence="6">The sequence shown here is derived from an EMBL/GenBank/DDBJ whole genome shotgun (WGS) entry which is preliminary data.</text>
</comment>
<evidence type="ECO:0000256" key="1">
    <source>
        <dbReference type="ARBA" id="ARBA00004613"/>
    </source>
</evidence>
<dbReference type="GO" id="GO:0005615">
    <property type="term" value="C:extracellular space"/>
    <property type="evidence" value="ECO:0007669"/>
    <property type="project" value="TreeGrafter"/>
</dbReference>
<feature type="disulfide bond" evidence="5">
    <location>
        <begin position="469"/>
        <end position="489"/>
    </location>
</feature>
<dbReference type="OrthoDB" id="406800at2759"/>
<sequence>MFDPNCNEDGFYAKKQCNSGHCWCSARDGNLIAGSKKKGDVDCDSSSGPTRPLKNRCFTERLQGLKSSMKTKQFVPLCSRDGTYAPLQCDTAQGYCWCADKWGKEIKNTRTRRTPKCLTNAFTSQTKTPCYELKNYIKQLPTIGTIHIPVCKRTGVFRPLQCSRDKRYCWCVEQDGMELKGTVMFGKPECPERVMNMTFVKVTNGPCIRHKEKRKKLYIVLRRNLFNPQCNDQGFYDIKQCYANYCWCSDQNGKMMRGTRTRGDIDCAKIPNPHGKACLANRLKALKISLRKKPHVPQCELDGEYAPLQCNVYTGMCWCVDKRGKELVGSRTKRTPNCFASALNTIEDGPCHILKSYISKLPPNNKVNDPLCEGSGFFQPAQCSKTNSFCWCVMHDGKEVQGSITKGKPECHEKRFPAVPRLHGPCDEHLAHVSNMVTGERQDVYIPVCDNEGYYAPLQCNNDTTWCWCTNRYGSMVKGTRMQGKLPICDEKTLKPCVAFKKRKNEVSKSDVNDVYDAVCTENGFFAPLQCNVDSGNCWCVDGVGSVVAGTTIYQRPYCGKQQRKCEIERRKILSEDKPSQAPPSCDVHGYYSRMQCDHITQECWCTDRYGNETVGTRINGIPNCGQLPRPCDEHVSSILNYDNLFGVLIPQCDSQGYYNNIQCHEKTKVCWCSNKLGVKIPGTKTSGQPMCVF</sequence>
<dbReference type="SMART" id="SM00211">
    <property type="entry name" value="TY"/>
    <property type="match status" value="10"/>
</dbReference>
<dbReference type="Proteomes" id="UP001152795">
    <property type="component" value="Unassembled WGS sequence"/>
</dbReference>
<feature type="disulfide bond" evidence="5">
    <location>
        <begin position="310"/>
        <end position="317"/>
    </location>
</feature>
<feature type="disulfide bond" evidence="5">
    <location>
        <begin position="162"/>
        <end position="169"/>
    </location>
</feature>
<feature type="disulfide bond" evidence="5">
    <location>
        <begin position="531"/>
        <end position="538"/>
    </location>
</feature>
<proteinExistence type="predicted"/>
<reference evidence="6" key="1">
    <citation type="submission" date="2020-04" db="EMBL/GenBank/DDBJ databases">
        <authorList>
            <person name="Alioto T."/>
            <person name="Alioto T."/>
            <person name="Gomez Garrido J."/>
        </authorList>
    </citation>
    <scope>NUCLEOTIDE SEQUENCE</scope>
    <source>
        <strain evidence="6">A484AB</strain>
    </source>
</reference>
<comment type="caution">
    <text evidence="5">Lacks conserved residue(s) required for the propagation of feature annotation.</text>
</comment>
<evidence type="ECO:0000313" key="7">
    <source>
        <dbReference type="Proteomes" id="UP001152795"/>
    </source>
</evidence>
<evidence type="ECO:0000256" key="4">
    <source>
        <dbReference type="ARBA" id="ARBA00023157"/>
    </source>
</evidence>
<dbReference type="PANTHER" id="PTHR12352">
    <property type="entry name" value="SECRETED MODULAR CALCIUM-BINDING PROTEIN"/>
    <property type="match status" value="1"/>
</dbReference>
<accession>A0A6S7FZU7</accession>
<organism evidence="6 7">
    <name type="scientific">Paramuricea clavata</name>
    <name type="common">Red gorgonian</name>
    <name type="synonym">Violescent sea-whip</name>
    <dbReference type="NCBI Taxonomy" id="317549"/>
    <lineage>
        <taxon>Eukaryota</taxon>
        <taxon>Metazoa</taxon>
        <taxon>Cnidaria</taxon>
        <taxon>Anthozoa</taxon>
        <taxon>Octocorallia</taxon>
        <taxon>Malacalcyonacea</taxon>
        <taxon>Plexauridae</taxon>
        <taxon>Paramuricea</taxon>
    </lineage>
</organism>
<dbReference type="PROSITE" id="PS00484">
    <property type="entry name" value="THYROGLOBULIN_1_1"/>
    <property type="match status" value="3"/>
</dbReference>
<comment type="subcellular location">
    <subcellularLocation>
        <location evidence="1">Secreted</location>
    </subcellularLocation>
</comment>
<dbReference type="Gene3D" id="4.10.800.10">
    <property type="entry name" value="Thyroglobulin type-1"/>
    <property type="match status" value="10"/>
</dbReference>
<feature type="disulfide bond" evidence="5">
    <location>
        <begin position="664"/>
        <end position="671"/>
    </location>
</feature>
<keyword evidence="7" id="KW-1185">Reference proteome</keyword>
<dbReference type="SUPFAM" id="SSF57610">
    <property type="entry name" value="Thyroglobulin type-1 domain"/>
    <property type="match status" value="10"/>
</dbReference>
<evidence type="ECO:0000256" key="5">
    <source>
        <dbReference type="PROSITE-ProRule" id="PRU00500"/>
    </source>
</evidence>
<protein>
    <submittedName>
        <fullName evidence="6">Uncharacterized protein</fullName>
    </submittedName>
</protein>